<dbReference type="Proteomes" id="UP000572817">
    <property type="component" value="Unassembled WGS sequence"/>
</dbReference>
<organism evidence="1 2">
    <name type="scientific">Botryosphaeria dothidea</name>
    <dbReference type="NCBI Taxonomy" id="55169"/>
    <lineage>
        <taxon>Eukaryota</taxon>
        <taxon>Fungi</taxon>
        <taxon>Dikarya</taxon>
        <taxon>Ascomycota</taxon>
        <taxon>Pezizomycotina</taxon>
        <taxon>Dothideomycetes</taxon>
        <taxon>Dothideomycetes incertae sedis</taxon>
        <taxon>Botryosphaeriales</taxon>
        <taxon>Botryosphaeriaceae</taxon>
        <taxon>Botryosphaeria</taxon>
    </lineage>
</organism>
<accession>A0A8H4J0J9</accession>
<reference evidence="1" key="1">
    <citation type="submission" date="2020-04" db="EMBL/GenBank/DDBJ databases">
        <title>Genome Assembly and Annotation of Botryosphaeria dothidea sdau 11-99, a Latent Pathogen of Apple Fruit Ring Rot in China.</title>
        <authorList>
            <person name="Yu C."/>
            <person name="Diao Y."/>
            <person name="Lu Q."/>
            <person name="Zhao J."/>
            <person name="Cui S."/>
            <person name="Peng C."/>
            <person name="He B."/>
            <person name="Liu H."/>
        </authorList>
    </citation>
    <scope>NUCLEOTIDE SEQUENCE [LARGE SCALE GENOMIC DNA]</scope>
    <source>
        <strain evidence="1">Sdau11-99</strain>
    </source>
</reference>
<dbReference type="OrthoDB" id="10634615at2759"/>
<protein>
    <submittedName>
        <fullName evidence="1">Uncharacterized protein</fullName>
    </submittedName>
</protein>
<dbReference type="AlphaFoldDB" id="A0A8H4J0J9"/>
<comment type="caution">
    <text evidence="1">The sequence shown here is derived from an EMBL/GenBank/DDBJ whole genome shotgun (WGS) entry which is preliminary data.</text>
</comment>
<sequence length="241" mass="26196">MDAAQHHGFAKLPPNGDGKFDEASSLMMDIDAEDDSGVNVAFANYTSTNYTPDNSAFQSVIASYEEAFGDCSMALDDFAKTVVNTISTFNVFTTPVSAFEFLASDTARLVSEIHNAQERMADVLARAYKKGVEDSKLADQISGLGKWCDLATVTMRKARNYLILMKFELDDALLACIVDELKANSMDLYQALDLVRAGGSRDHVASFPASIPGFLQSGGNNNYINNLTQAVEDIHMGEFLG</sequence>
<dbReference type="EMBL" id="WWBZ02000016">
    <property type="protein sequence ID" value="KAF4309968.1"/>
    <property type="molecule type" value="Genomic_DNA"/>
</dbReference>
<gene>
    <name evidence="1" type="ORF">GTA08_BOTSDO02154</name>
</gene>
<evidence type="ECO:0000313" key="2">
    <source>
        <dbReference type="Proteomes" id="UP000572817"/>
    </source>
</evidence>
<name>A0A8H4J0J9_9PEZI</name>
<keyword evidence="2" id="KW-1185">Reference proteome</keyword>
<evidence type="ECO:0000313" key="1">
    <source>
        <dbReference type="EMBL" id="KAF4309968.1"/>
    </source>
</evidence>
<proteinExistence type="predicted"/>